<accession>A0A3D9FFA0</accession>
<dbReference type="Gene3D" id="2.120.10.30">
    <property type="entry name" value="TolB, C-terminal domain"/>
    <property type="match status" value="2"/>
</dbReference>
<dbReference type="GO" id="GO:0004177">
    <property type="term" value="F:aminopeptidase activity"/>
    <property type="evidence" value="ECO:0007669"/>
    <property type="project" value="UniProtKB-KW"/>
</dbReference>
<dbReference type="InterPro" id="IPR029058">
    <property type="entry name" value="AB_hydrolase_fold"/>
</dbReference>
<dbReference type="PANTHER" id="PTHR42776">
    <property type="entry name" value="SERINE PEPTIDASE S9 FAMILY MEMBER"/>
    <property type="match status" value="1"/>
</dbReference>
<proteinExistence type="inferred from homology"/>
<dbReference type="GO" id="GO:0004252">
    <property type="term" value="F:serine-type endopeptidase activity"/>
    <property type="evidence" value="ECO:0007669"/>
    <property type="project" value="TreeGrafter"/>
</dbReference>
<feature type="chain" id="PRO_5017575136" evidence="6">
    <location>
        <begin position="23"/>
        <end position="689"/>
    </location>
</feature>
<evidence type="ECO:0000256" key="4">
    <source>
        <dbReference type="ARBA" id="ARBA00022801"/>
    </source>
</evidence>
<dbReference type="EMBL" id="QRDP01000004">
    <property type="protein sequence ID" value="RED15751.1"/>
    <property type="molecule type" value="Genomic_DNA"/>
</dbReference>
<evidence type="ECO:0000313" key="9">
    <source>
        <dbReference type="Proteomes" id="UP000256310"/>
    </source>
</evidence>
<evidence type="ECO:0000259" key="7">
    <source>
        <dbReference type="Pfam" id="PF00326"/>
    </source>
</evidence>
<comment type="similarity">
    <text evidence="1">Belongs to the peptidase S9C family.</text>
</comment>
<dbReference type="OrthoDB" id="1094230at2"/>
<evidence type="ECO:0000256" key="5">
    <source>
        <dbReference type="ARBA" id="ARBA00022825"/>
    </source>
</evidence>
<dbReference type="InterPro" id="IPR011659">
    <property type="entry name" value="WD40"/>
</dbReference>
<keyword evidence="9" id="KW-1185">Reference proteome</keyword>
<feature type="domain" description="Peptidase S9 prolyl oligopeptidase catalytic" evidence="7">
    <location>
        <begin position="472"/>
        <end position="681"/>
    </location>
</feature>
<dbReference type="SUPFAM" id="SSF53474">
    <property type="entry name" value="alpha/beta-Hydrolases"/>
    <property type="match status" value="1"/>
</dbReference>
<name>A0A3D9FFA0_9SPHN</name>
<dbReference type="InterPro" id="IPR001375">
    <property type="entry name" value="Peptidase_S9_cat"/>
</dbReference>
<dbReference type="InterPro" id="IPR011042">
    <property type="entry name" value="6-blade_b-propeller_TolB-like"/>
</dbReference>
<gene>
    <name evidence="8" type="ORF">DFR46_0756</name>
</gene>
<evidence type="ECO:0000256" key="3">
    <source>
        <dbReference type="ARBA" id="ARBA00022729"/>
    </source>
</evidence>
<comment type="caution">
    <text evidence="8">The sequence shown here is derived from an EMBL/GenBank/DDBJ whole genome shotgun (WGS) entry which is preliminary data.</text>
</comment>
<evidence type="ECO:0000256" key="1">
    <source>
        <dbReference type="ARBA" id="ARBA00010040"/>
    </source>
</evidence>
<dbReference type="Pfam" id="PF00326">
    <property type="entry name" value="Peptidase_S9"/>
    <property type="match status" value="1"/>
</dbReference>
<keyword evidence="2" id="KW-0645">Protease</keyword>
<reference evidence="8 9" key="1">
    <citation type="submission" date="2018-07" db="EMBL/GenBank/DDBJ databases">
        <title>Genomic Encyclopedia of Type Strains, Phase IV (KMG-IV): sequencing the most valuable type-strain genomes for metagenomic binning, comparative biology and taxonomic classification.</title>
        <authorList>
            <person name="Goeker M."/>
        </authorList>
    </citation>
    <scope>NUCLEOTIDE SEQUENCE [LARGE SCALE GENOMIC DNA]</scope>
    <source>
        <strain evidence="8 9">DSM 26725</strain>
    </source>
</reference>
<keyword evidence="8" id="KW-0031">Aminopeptidase</keyword>
<dbReference type="SUPFAM" id="SSF82171">
    <property type="entry name" value="DPP6 N-terminal domain-like"/>
    <property type="match status" value="1"/>
</dbReference>
<sequence>MNRFTRLGLLSAALLIFAPANARNFTPEDLVQLNRLGGSTVSADGATLLFSLSETDLDANGRHRDLWVLDLREPAAAPERWRPSAASNESAPVFSADGATVYFLSDRSGTSQVWRAPLGEGDALQVTDVEADVAGFSIAPGGERIALWFDEARDCGQTSCPDAPDADHAGSGRIYDEIFVRHWGSWNDDTQSRLVTFTLTEGVAAGEGVVVSRPLNGNTPSRPFGGGEEIAWHPSGASLFFGLREAGPTEPISTDLDIYRVSADGSSAPELLTAENDALDSLPTPSPDGRYLAYVAMARPGYESDRTVLHLRDLVTGETRALTQNWDRSVQGIAWAPDGQSIWMVAKEGLDTAVFRYVLARGAIERVSGAGSISSLSPQSDGSLVVTMASALAPSDLYRLTPDGTMDQLTNVNGARLAEIEMPVREEFSFRGAQGDTVRGQIFRPAGLAEGERVPVALFVHGGPQGSFSNSWSYRWNPAAMAAQGYAAVTIDFHGSTGYGQAFTDSINNDWGGKPLRDLQLGLEAVLAANPWMDGERVCALGASYGGYMMNWIAGNWADRFDCLVNHAGIFDLRQFYYSTEELWFPEQDFGGPYHERETAYERWNPVHHVENWQTPMLVVHGERDFRIPYSQSLAAFTALQRQGIASELLVFPDENHWVLAPRNSLQWHRTVYDWVARWTASEGPEDGE</sequence>
<protein>
    <submittedName>
        <fullName evidence="8">Dipeptidyl aminopeptidase/acylaminoacyl peptidase</fullName>
    </submittedName>
</protein>
<dbReference type="Gene3D" id="3.40.50.1820">
    <property type="entry name" value="alpha/beta hydrolase"/>
    <property type="match status" value="1"/>
</dbReference>
<evidence type="ECO:0000313" key="8">
    <source>
        <dbReference type="EMBL" id="RED15751.1"/>
    </source>
</evidence>
<dbReference type="Pfam" id="PF07676">
    <property type="entry name" value="PD40"/>
    <property type="match status" value="2"/>
</dbReference>
<keyword evidence="3 6" id="KW-0732">Signal</keyword>
<feature type="signal peptide" evidence="6">
    <location>
        <begin position="1"/>
        <end position="22"/>
    </location>
</feature>
<dbReference type="PANTHER" id="PTHR42776:SF13">
    <property type="entry name" value="DIPEPTIDYL-PEPTIDASE 5"/>
    <property type="match status" value="1"/>
</dbReference>
<dbReference type="AlphaFoldDB" id="A0A3D9FFA0"/>
<keyword evidence="5" id="KW-0720">Serine protease</keyword>
<dbReference type="FunFam" id="3.40.50.1820:FF:000028">
    <property type="entry name" value="S9 family peptidase"/>
    <property type="match status" value="1"/>
</dbReference>
<evidence type="ECO:0000256" key="6">
    <source>
        <dbReference type="SAM" id="SignalP"/>
    </source>
</evidence>
<organism evidence="8 9">
    <name type="scientific">Parasphingopyxis lamellibrachiae</name>
    <dbReference type="NCBI Taxonomy" id="680125"/>
    <lineage>
        <taxon>Bacteria</taxon>
        <taxon>Pseudomonadati</taxon>
        <taxon>Pseudomonadota</taxon>
        <taxon>Alphaproteobacteria</taxon>
        <taxon>Sphingomonadales</taxon>
        <taxon>Sphingomonadaceae</taxon>
        <taxon>Parasphingopyxis</taxon>
    </lineage>
</organism>
<dbReference type="Proteomes" id="UP000256310">
    <property type="component" value="Unassembled WGS sequence"/>
</dbReference>
<dbReference type="RefSeq" id="WP_116235232.1">
    <property type="nucleotide sequence ID" value="NZ_QRDP01000004.1"/>
</dbReference>
<keyword evidence="4" id="KW-0378">Hydrolase</keyword>
<dbReference type="GO" id="GO:0006508">
    <property type="term" value="P:proteolysis"/>
    <property type="evidence" value="ECO:0007669"/>
    <property type="project" value="UniProtKB-KW"/>
</dbReference>
<evidence type="ECO:0000256" key="2">
    <source>
        <dbReference type="ARBA" id="ARBA00022670"/>
    </source>
</evidence>